<proteinExistence type="predicted"/>
<name>R9ZW27_9CAUD</name>
<dbReference type="GeneID" id="16880893"/>
<evidence type="ECO:0000313" key="1">
    <source>
        <dbReference type="EMBL" id="AGO47399.1"/>
    </source>
</evidence>
<keyword evidence="2" id="KW-1185">Reference proteome</keyword>
<dbReference type="EMBL" id="KC821607">
    <property type="protein sequence ID" value="AGO47399.1"/>
    <property type="molecule type" value="Genomic_DNA"/>
</dbReference>
<reference evidence="2" key="2">
    <citation type="submission" date="2013-03" db="EMBL/GenBank/DDBJ databases">
        <title>The Cellulophaga phages: a novel, diverse, and globally ubiquitous model system.</title>
        <authorList>
            <person name="Holmfeldt K."/>
            <person name="Solonenko N."/>
            <person name="Shah M."/>
            <person name="Corrier K."/>
            <person name="Riemann L."/>
            <person name="VerBerkmoes N.C."/>
            <person name="Sullivan M.B."/>
        </authorList>
    </citation>
    <scope>NUCLEOTIDE SEQUENCE [LARGE SCALE GENOMIC DNA]</scope>
</reference>
<dbReference type="Proteomes" id="UP000014730">
    <property type="component" value="Segment"/>
</dbReference>
<accession>R9ZW27</accession>
<evidence type="ECO:0000313" key="2">
    <source>
        <dbReference type="Proteomes" id="UP000014730"/>
    </source>
</evidence>
<protein>
    <submittedName>
        <fullName evidence="1">Uncharacterized protein</fullName>
    </submittedName>
</protein>
<reference evidence="1 2" key="1">
    <citation type="journal article" date="2013" name="Proc. Natl. Acad. Sci. U.S.A.">
        <title>Twelve previously unknown phage genera are ubiquitous in global oceans.</title>
        <authorList>
            <person name="Holmfeldt K."/>
            <person name="Solonenko N."/>
            <person name="Shah M."/>
            <person name="Corrier K."/>
            <person name="Riemann L."/>
            <person name="Verberkmoes N.C."/>
            <person name="Sullivan M.B."/>
        </authorList>
    </citation>
    <scope>NUCLEOTIDE SEQUENCE [LARGE SCALE GENOMIC DNA]</scope>
    <source>
        <strain evidence="1">Phi19:1</strain>
    </source>
</reference>
<dbReference type="RefSeq" id="YP_008241802.1">
    <property type="nucleotide sequence ID" value="NC_021799.1"/>
</dbReference>
<organism evidence="1 2">
    <name type="scientific">Cellulophaga phage phi19:1</name>
    <dbReference type="NCBI Taxonomy" id="1327970"/>
    <lineage>
        <taxon>Viruses</taxon>
        <taxon>Duplodnaviria</taxon>
        <taxon>Heunggongvirae</taxon>
        <taxon>Uroviricota</taxon>
        <taxon>Caudoviricetes</taxon>
        <taxon>Assiduviridae</taxon>
        <taxon>Cellubavirus</taxon>
        <taxon>Cellubavirus phi19una</taxon>
    </lineage>
</organism>
<gene>
    <name evidence="1" type="ORF">Phi19:1_gp109</name>
</gene>
<dbReference type="KEGG" id="vg:16880893"/>
<sequence length="76" mass="8712">MKTNIVGTTKGIRTKALHVSGVIVSEMRTSKEITRLIELVNKIESEQSDNCVDMKLRDIVNTSFYRLEKVFNKQII</sequence>